<dbReference type="InterPro" id="IPR023509">
    <property type="entry name" value="DTD-like_sf"/>
</dbReference>
<dbReference type="GO" id="GO:0019478">
    <property type="term" value="P:D-amino acid catabolic process"/>
    <property type="evidence" value="ECO:0007669"/>
    <property type="project" value="UniProtKB-UniRule"/>
</dbReference>
<gene>
    <name evidence="2 3" type="primary">dtd</name>
    <name evidence="3" type="ORF">GCM10007425_22350</name>
</gene>
<comment type="subcellular location">
    <subcellularLocation>
        <location evidence="2">Cytoplasm</location>
    </subcellularLocation>
</comment>
<feature type="short sequence motif" description="Gly-cisPro motif, important for rejection of L-amino acids" evidence="2">
    <location>
        <begin position="137"/>
        <end position="138"/>
    </location>
</feature>
<comment type="function">
    <text evidence="2">An aminoacyl-tRNA editing enzyme that deacylates mischarged D-aminoacyl-tRNAs. Also deacylates mischarged glycyl-tRNA(Ala), protecting cells against glycine mischarging by AlaRS. Acts via tRNA-based rather than protein-based catalysis; rejects L-amino acids rather than detecting D-amino acids in the active site. By recycling D-aminoacyl-tRNA to D-amino acids and free tRNA molecules, this enzyme counteracts the toxicity associated with the formation of D-aminoacyl-tRNA entities in vivo and helps enforce protein L-homochirality.</text>
</comment>
<comment type="catalytic activity">
    <reaction evidence="2">
        <text>a D-aminoacyl-tRNA + H2O = a tRNA + a D-alpha-amino acid + H(+)</text>
        <dbReference type="Rhea" id="RHEA:13953"/>
        <dbReference type="Rhea" id="RHEA-COMP:10123"/>
        <dbReference type="Rhea" id="RHEA-COMP:10124"/>
        <dbReference type="ChEBI" id="CHEBI:15377"/>
        <dbReference type="ChEBI" id="CHEBI:15378"/>
        <dbReference type="ChEBI" id="CHEBI:59871"/>
        <dbReference type="ChEBI" id="CHEBI:78442"/>
        <dbReference type="ChEBI" id="CHEBI:79333"/>
        <dbReference type="EC" id="3.1.1.96"/>
    </reaction>
</comment>
<dbReference type="CDD" id="cd00563">
    <property type="entry name" value="Dtyr_deacylase"/>
    <property type="match status" value="1"/>
</dbReference>
<keyword evidence="2" id="KW-0378">Hydrolase</keyword>
<dbReference type="PANTHER" id="PTHR10472">
    <property type="entry name" value="D-TYROSYL-TRNA TYR DEACYLASE"/>
    <property type="match status" value="1"/>
</dbReference>
<proteinExistence type="inferred from homology"/>
<dbReference type="PANTHER" id="PTHR10472:SF5">
    <property type="entry name" value="D-AMINOACYL-TRNA DEACYLASE 1"/>
    <property type="match status" value="1"/>
</dbReference>
<dbReference type="FunFam" id="3.50.80.10:FF:000001">
    <property type="entry name" value="D-aminoacyl-tRNA deacylase"/>
    <property type="match status" value="1"/>
</dbReference>
<dbReference type="EC" id="3.1.1.96" evidence="2"/>
<dbReference type="GO" id="GO:0106026">
    <property type="term" value="F:Gly-tRNA(Ala) deacylase activity"/>
    <property type="evidence" value="ECO:0007669"/>
    <property type="project" value="UniProtKB-UniRule"/>
</dbReference>
<keyword evidence="2" id="KW-0820">tRNA-binding</keyword>
<comment type="domain">
    <text evidence="2">A Gly-cisPro motif from one monomer fits into the active site of the other monomer to allow specific chiral rejection of L-amino acids.</text>
</comment>
<evidence type="ECO:0000313" key="4">
    <source>
        <dbReference type="Proteomes" id="UP000616608"/>
    </source>
</evidence>
<dbReference type="EMBL" id="BMJT01000007">
    <property type="protein sequence ID" value="GGG27324.1"/>
    <property type="molecule type" value="Genomic_DNA"/>
</dbReference>
<dbReference type="GO" id="GO:0000049">
    <property type="term" value="F:tRNA binding"/>
    <property type="evidence" value="ECO:0007669"/>
    <property type="project" value="UniProtKB-UniRule"/>
</dbReference>
<comment type="similarity">
    <text evidence="1 2">Belongs to the DTD family.</text>
</comment>
<dbReference type="AlphaFoldDB" id="A0A917G8H6"/>
<organism evidence="3 4">
    <name type="scientific">Lysinibacillus alkalisoli</name>
    <dbReference type="NCBI Taxonomy" id="1911548"/>
    <lineage>
        <taxon>Bacteria</taxon>
        <taxon>Bacillati</taxon>
        <taxon>Bacillota</taxon>
        <taxon>Bacilli</taxon>
        <taxon>Bacillales</taxon>
        <taxon>Bacillaceae</taxon>
        <taxon>Lysinibacillus</taxon>
    </lineage>
</organism>
<accession>A0A917G8H6</accession>
<reference evidence="3" key="1">
    <citation type="journal article" date="2014" name="Int. J. Syst. Evol. Microbiol.">
        <title>Complete genome sequence of Corynebacterium casei LMG S-19264T (=DSM 44701T), isolated from a smear-ripened cheese.</title>
        <authorList>
            <consortium name="US DOE Joint Genome Institute (JGI-PGF)"/>
            <person name="Walter F."/>
            <person name="Albersmeier A."/>
            <person name="Kalinowski J."/>
            <person name="Ruckert C."/>
        </authorList>
    </citation>
    <scope>NUCLEOTIDE SEQUENCE</scope>
    <source>
        <strain evidence="3">CGMCC 1.15760</strain>
    </source>
</reference>
<dbReference type="GO" id="GO:0005737">
    <property type="term" value="C:cytoplasm"/>
    <property type="evidence" value="ECO:0007669"/>
    <property type="project" value="UniProtKB-SubCell"/>
</dbReference>
<comment type="subunit">
    <text evidence="2">Homodimer.</text>
</comment>
<keyword evidence="2" id="KW-0963">Cytoplasm</keyword>
<keyword evidence="4" id="KW-1185">Reference proteome</keyword>
<dbReference type="Proteomes" id="UP000616608">
    <property type="component" value="Unassembled WGS sequence"/>
</dbReference>
<protein>
    <recommendedName>
        <fullName evidence="2">D-aminoacyl-tRNA deacylase</fullName>
        <shortName evidence="2">DTD</shortName>
        <ecNumber evidence="2">3.1.1.96</ecNumber>
    </recommendedName>
    <alternativeName>
        <fullName evidence="2">Gly-tRNA(Ala) deacylase</fullName>
        <ecNumber evidence="2">3.1.1.-</ecNumber>
    </alternativeName>
</protein>
<reference evidence="3" key="2">
    <citation type="submission" date="2020-09" db="EMBL/GenBank/DDBJ databases">
        <authorList>
            <person name="Sun Q."/>
            <person name="Zhou Y."/>
        </authorList>
    </citation>
    <scope>NUCLEOTIDE SEQUENCE</scope>
    <source>
        <strain evidence="3">CGMCC 1.15760</strain>
    </source>
</reference>
<dbReference type="NCBIfam" id="TIGR00256">
    <property type="entry name" value="D-aminoacyl-tRNA deacylase"/>
    <property type="match status" value="1"/>
</dbReference>
<dbReference type="SUPFAM" id="SSF69500">
    <property type="entry name" value="DTD-like"/>
    <property type="match status" value="1"/>
</dbReference>
<sequence>MKVVLQRSKAASVAVNGEVKGAITKGYVLLVGITADDTTDDVTYAARKIAAMRLFEDAEGKMNLAIDAVQGQILSISQFTLYADTKKGNRPSFIQAAPPAIAKPMWESFNDALRAHGLQVETGVFGAMMDVTLVNDGPVTIILDTKNR</sequence>
<comment type="caution">
    <text evidence="3">The sequence shown here is derived from an EMBL/GenBank/DDBJ whole genome shotgun (WGS) entry which is preliminary data.</text>
</comment>
<evidence type="ECO:0000256" key="2">
    <source>
        <dbReference type="HAMAP-Rule" id="MF_00518"/>
    </source>
</evidence>
<dbReference type="Pfam" id="PF02580">
    <property type="entry name" value="Tyr_Deacylase"/>
    <property type="match status" value="1"/>
</dbReference>
<comment type="catalytic activity">
    <reaction evidence="2">
        <text>glycyl-tRNA(Ala) + H2O = tRNA(Ala) + glycine + H(+)</text>
        <dbReference type="Rhea" id="RHEA:53744"/>
        <dbReference type="Rhea" id="RHEA-COMP:9657"/>
        <dbReference type="Rhea" id="RHEA-COMP:13640"/>
        <dbReference type="ChEBI" id="CHEBI:15377"/>
        <dbReference type="ChEBI" id="CHEBI:15378"/>
        <dbReference type="ChEBI" id="CHEBI:57305"/>
        <dbReference type="ChEBI" id="CHEBI:78442"/>
        <dbReference type="ChEBI" id="CHEBI:78522"/>
    </reaction>
</comment>
<dbReference type="Gene3D" id="3.50.80.10">
    <property type="entry name" value="D-tyrosyl-tRNA(Tyr) deacylase"/>
    <property type="match status" value="1"/>
</dbReference>
<dbReference type="GO" id="GO:0043908">
    <property type="term" value="F:Ser(Gly)-tRNA(Ala) hydrolase activity"/>
    <property type="evidence" value="ECO:0007669"/>
    <property type="project" value="UniProtKB-UniRule"/>
</dbReference>
<dbReference type="RefSeq" id="WP_188615142.1">
    <property type="nucleotide sequence ID" value="NZ_BMJT01000007.1"/>
</dbReference>
<name>A0A917G8H6_9BACI</name>
<dbReference type="HAMAP" id="MF_00518">
    <property type="entry name" value="Deacylase_Dtd"/>
    <property type="match status" value="1"/>
</dbReference>
<keyword evidence="2" id="KW-0694">RNA-binding</keyword>
<evidence type="ECO:0000313" key="3">
    <source>
        <dbReference type="EMBL" id="GGG27324.1"/>
    </source>
</evidence>
<dbReference type="GO" id="GO:0051500">
    <property type="term" value="F:D-tyrosyl-tRNA(Tyr) deacylase activity"/>
    <property type="evidence" value="ECO:0007669"/>
    <property type="project" value="TreeGrafter"/>
</dbReference>
<evidence type="ECO:0000256" key="1">
    <source>
        <dbReference type="ARBA" id="ARBA00009673"/>
    </source>
</evidence>
<dbReference type="EC" id="3.1.1.-" evidence="2"/>
<dbReference type="InterPro" id="IPR003732">
    <property type="entry name" value="Daa-tRNA_deacyls_DTD"/>
</dbReference>